<keyword evidence="2 4" id="KW-0238">DNA-binding</keyword>
<evidence type="ECO:0000256" key="3">
    <source>
        <dbReference type="ARBA" id="ARBA00023163"/>
    </source>
</evidence>
<dbReference type="InterPro" id="IPR001647">
    <property type="entry name" value="HTH_TetR"/>
</dbReference>
<dbReference type="PANTHER" id="PTHR30055:SF234">
    <property type="entry name" value="HTH-TYPE TRANSCRIPTIONAL REGULATOR BETI"/>
    <property type="match status" value="1"/>
</dbReference>
<dbReference type="InterPro" id="IPR036271">
    <property type="entry name" value="Tet_transcr_reg_TetR-rel_C_sf"/>
</dbReference>
<comment type="caution">
    <text evidence="6">The sequence shown here is derived from an EMBL/GenBank/DDBJ whole genome shotgun (WGS) entry which is preliminary data.</text>
</comment>
<dbReference type="PROSITE" id="PS50977">
    <property type="entry name" value="HTH_TETR_2"/>
    <property type="match status" value="1"/>
</dbReference>
<dbReference type="Proteomes" id="UP000320693">
    <property type="component" value="Unassembled WGS sequence"/>
</dbReference>
<protein>
    <submittedName>
        <fullName evidence="6">TetR family transcriptional regulator</fullName>
    </submittedName>
</protein>
<dbReference type="PANTHER" id="PTHR30055">
    <property type="entry name" value="HTH-TYPE TRANSCRIPTIONAL REGULATOR RUTR"/>
    <property type="match status" value="1"/>
</dbReference>
<keyword evidence="1" id="KW-0805">Transcription regulation</keyword>
<sequence length="212" mass="23285">MTTADRSSPRVQRRRERNRAAMLDAAEAMFAAGRYGSMRIEEVAETADVAVGTVYTHFGSKDGLLLAVAERGIARAAEFLAEAYRDDQDPLERMVATGEAYRELLLEHPSLARFLTMDPPESVEPEIRERIRADIEQLYDAFTAVVQDAVDTGHIRELDARLFARFLIGSWVGVVTLTRPTVGPPLSTDDARAALALSSAVLADGLVVLPDR</sequence>
<evidence type="ECO:0000313" key="6">
    <source>
        <dbReference type="EMBL" id="GEC28048.1"/>
    </source>
</evidence>
<dbReference type="InterPro" id="IPR009057">
    <property type="entry name" value="Homeodomain-like_sf"/>
</dbReference>
<dbReference type="Pfam" id="PF17932">
    <property type="entry name" value="TetR_C_24"/>
    <property type="match status" value="1"/>
</dbReference>
<dbReference type="InterPro" id="IPR050109">
    <property type="entry name" value="HTH-type_TetR-like_transc_reg"/>
</dbReference>
<dbReference type="EMBL" id="BJNH01000068">
    <property type="protein sequence ID" value="GEC28048.1"/>
    <property type="molecule type" value="Genomic_DNA"/>
</dbReference>
<keyword evidence="3" id="KW-0804">Transcription</keyword>
<accession>A0ABQ0S5I7</accession>
<feature type="domain" description="HTH tetR-type" evidence="5">
    <location>
        <begin position="16"/>
        <end position="76"/>
    </location>
</feature>
<name>A0ABQ0S5I7_9PSEU</name>
<dbReference type="RefSeq" id="WP_125911659.1">
    <property type="nucleotide sequence ID" value="NZ_BJNH01000068.1"/>
</dbReference>
<evidence type="ECO:0000313" key="7">
    <source>
        <dbReference type="Proteomes" id="UP000320693"/>
    </source>
</evidence>
<gene>
    <name evidence="6" type="ORF">PSA01_50770</name>
</gene>
<proteinExistence type="predicted"/>
<dbReference type="PRINTS" id="PR00455">
    <property type="entry name" value="HTHTETR"/>
</dbReference>
<dbReference type="Pfam" id="PF00440">
    <property type="entry name" value="TetR_N"/>
    <property type="match status" value="1"/>
</dbReference>
<dbReference type="SUPFAM" id="SSF46689">
    <property type="entry name" value="Homeodomain-like"/>
    <property type="match status" value="1"/>
</dbReference>
<dbReference type="SUPFAM" id="SSF48498">
    <property type="entry name" value="Tetracyclin repressor-like, C-terminal domain"/>
    <property type="match status" value="1"/>
</dbReference>
<organism evidence="6 7">
    <name type="scientific">Pseudonocardia saturnea</name>
    <dbReference type="NCBI Taxonomy" id="33909"/>
    <lineage>
        <taxon>Bacteria</taxon>
        <taxon>Bacillati</taxon>
        <taxon>Actinomycetota</taxon>
        <taxon>Actinomycetes</taxon>
        <taxon>Pseudonocardiales</taxon>
        <taxon>Pseudonocardiaceae</taxon>
        <taxon>Pseudonocardia</taxon>
    </lineage>
</organism>
<reference evidence="6 7" key="1">
    <citation type="submission" date="2019-06" db="EMBL/GenBank/DDBJ databases">
        <title>Whole genome shotgun sequence of Pseudonocardia saturnea NBRC 14499.</title>
        <authorList>
            <person name="Hosoyama A."/>
            <person name="Uohara A."/>
            <person name="Ohji S."/>
            <person name="Ichikawa N."/>
        </authorList>
    </citation>
    <scope>NUCLEOTIDE SEQUENCE [LARGE SCALE GENOMIC DNA]</scope>
    <source>
        <strain evidence="6 7">NBRC 14499</strain>
    </source>
</reference>
<evidence type="ECO:0000259" key="5">
    <source>
        <dbReference type="PROSITE" id="PS50977"/>
    </source>
</evidence>
<dbReference type="Gene3D" id="1.10.10.60">
    <property type="entry name" value="Homeodomain-like"/>
    <property type="match status" value="1"/>
</dbReference>
<evidence type="ECO:0000256" key="4">
    <source>
        <dbReference type="PROSITE-ProRule" id="PRU00335"/>
    </source>
</evidence>
<dbReference type="Gene3D" id="1.10.357.10">
    <property type="entry name" value="Tetracycline Repressor, domain 2"/>
    <property type="match status" value="1"/>
</dbReference>
<evidence type="ECO:0000256" key="2">
    <source>
        <dbReference type="ARBA" id="ARBA00023125"/>
    </source>
</evidence>
<dbReference type="InterPro" id="IPR041490">
    <property type="entry name" value="KstR2_TetR_C"/>
</dbReference>
<evidence type="ECO:0000256" key="1">
    <source>
        <dbReference type="ARBA" id="ARBA00023015"/>
    </source>
</evidence>
<feature type="DNA-binding region" description="H-T-H motif" evidence="4">
    <location>
        <begin position="39"/>
        <end position="58"/>
    </location>
</feature>
<keyword evidence="7" id="KW-1185">Reference proteome</keyword>